<proteinExistence type="predicted"/>
<dbReference type="Proteomes" id="UP000807342">
    <property type="component" value="Unassembled WGS sequence"/>
</dbReference>
<organism evidence="4 5">
    <name type="scientific">Macrolepiota fuliginosa MF-IS2</name>
    <dbReference type="NCBI Taxonomy" id="1400762"/>
    <lineage>
        <taxon>Eukaryota</taxon>
        <taxon>Fungi</taxon>
        <taxon>Dikarya</taxon>
        <taxon>Basidiomycota</taxon>
        <taxon>Agaricomycotina</taxon>
        <taxon>Agaricomycetes</taxon>
        <taxon>Agaricomycetidae</taxon>
        <taxon>Agaricales</taxon>
        <taxon>Agaricineae</taxon>
        <taxon>Agaricaceae</taxon>
        <taxon>Macrolepiota</taxon>
    </lineage>
</organism>
<protein>
    <recommendedName>
        <fullName evidence="3">Yeast cell wall synthesis Kre9/Knh1-like N-terminal domain-containing protein</fullName>
    </recommendedName>
</protein>
<comment type="caution">
    <text evidence="4">The sequence shown here is derived from an EMBL/GenBank/DDBJ whole genome shotgun (WGS) entry which is preliminary data.</text>
</comment>
<name>A0A9P6C5N5_9AGAR</name>
<evidence type="ECO:0000256" key="2">
    <source>
        <dbReference type="SAM" id="SignalP"/>
    </source>
</evidence>
<feature type="signal peptide" evidence="2">
    <location>
        <begin position="1"/>
        <end position="20"/>
    </location>
</feature>
<feature type="chain" id="PRO_5040432770" description="Yeast cell wall synthesis Kre9/Knh1-like N-terminal domain-containing protein" evidence="2">
    <location>
        <begin position="21"/>
        <end position="127"/>
    </location>
</feature>
<reference evidence="4" key="1">
    <citation type="submission" date="2020-11" db="EMBL/GenBank/DDBJ databases">
        <authorList>
            <consortium name="DOE Joint Genome Institute"/>
            <person name="Ahrendt S."/>
            <person name="Riley R."/>
            <person name="Andreopoulos W."/>
            <person name="Labutti K."/>
            <person name="Pangilinan J."/>
            <person name="Ruiz-Duenas F.J."/>
            <person name="Barrasa J.M."/>
            <person name="Sanchez-Garcia M."/>
            <person name="Camarero S."/>
            <person name="Miyauchi S."/>
            <person name="Serrano A."/>
            <person name="Linde D."/>
            <person name="Babiker R."/>
            <person name="Drula E."/>
            <person name="Ayuso-Fernandez I."/>
            <person name="Pacheco R."/>
            <person name="Padilla G."/>
            <person name="Ferreira P."/>
            <person name="Barriuso J."/>
            <person name="Kellner H."/>
            <person name="Castanera R."/>
            <person name="Alfaro M."/>
            <person name="Ramirez L."/>
            <person name="Pisabarro A.G."/>
            <person name="Kuo A."/>
            <person name="Tritt A."/>
            <person name="Lipzen A."/>
            <person name="He G."/>
            <person name="Yan M."/>
            <person name="Ng V."/>
            <person name="Cullen D."/>
            <person name="Martin F."/>
            <person name="Rosso M.-N."/>
            <person name="Henrissat B."/>
            <person name="Hibbett D."/>
            <person name="Martinez A.T."/>
            <person name="Grigoriev I.V."/>
        </authorList>
    </citation>
    <scope>NUCLEOTIDE SEQUENCE</scope>
    <source>
        <strain evidence="4">MF-IS2</strain>
    </source>
</reference>
<keyword evidence="5" id="KW-1185">Reference proteome</keyword>
<feature type="domain" description="Yeast cell wall synthesis Kre9/Knh1-like N-terminal" evidence="3">
    <location>
        <begin position="35"/>
        <end position="125"/>
    </location>
</feature>
<dbReference type="OrthoDB" id="2317741at2759"/>
<evidence type="ECO:0000313" key="5">
    <source>
        <dbReference type="Proteomes" id="UP000807342"/>
    </source>
</evidence>
<dbReference type="InterPro" id="IPR018466">
    <property type="entry name" value="Kre9/Knh1-like_N"/>
</dbReference>
<accession>A0A9P6C5N5</accession>
<keyword evidence="1 2" id="KW-0732">Signal</keyword>
<evidence type="ECO:0000259" key="3">
    <source>
        <dbReference type="Pfam" id="PF10342"/>
    </source>
</evidence>
<dbReference type="AlphaFoldDB" id="A0A9P6C5N5"/>
<evidence type="ECO:0000256" key="1">
    <source>
        <dbReference type="ARBA" id="ARBA00022729"/>
    </source>
</evidence>
<gene>
    <name evidence="4" type="ORF">P691DRAFT_801952</name>
</gene>
<evidence type="ECO:0000313" key="4">
    <source>
        <dbReference type="EMBL" id="KAF9453096.1"/>
    </source>
</evidence>
<dbReference type="EMBL" id="MU151064">
    <property type="protein sequence ID" value="KAF9453096.1"/>
    <property type="molecule type" value="Genomic_DNA"/>
</dbReference>
<dbReference type="Pfam" id="PF10342">
    <property type="entry name" value="Kre9_KNH"/>
    <property type="match status" value="1"/>
</dbReference>
<sequence>MNAFMTFVFTIFTLVCVVFGAPVSPRDVFVPPLMSPAAGAVWKVGKTYEITWDTSKAPGQITNPVGRLILAHNSRLMNLEHPLAQGFSILAGKLNVTIPKNTAPGNKYQLVLMGDSGNYGATFSIVA</sequence>